<keyword evidence="1" id="KW-1133">Transmembrane helix</keyword>
<dbReference type="AlphaFoldDB" id="A0A926DFJ4"/>
<gene>
    <name evidence="2" type="ORF">H8695_09510</name>
</gene>
<keyword evidence="1" id="KW-0472">Membrane</keyword>
<evidence type="ECO:0000313" key="3">
    <source>
        <dbReference type="Proteomes" id="UP000620366"/>
    </source>
</evidence>
<dbReference type="RefSeq" id="WP_249300978.1">
    <property type="nucleotide sequence ID" value="NZ_JACRSP010000004.1"/>
</dbReference>
<sequence>MEWSKVKTILIVVLLVVNLFLGVNIVRSYHAQNYLQRDYLENGRTALSAQGLVLDDFTIPSKKPKLSSIRVAGGLDSLKQIGYLLLDTDEAQTPGRLERGETIMERDGALFAVRGQHSFRYEANRSFGEDSESALSNFLQSIGVEKRDYTIVKQDEAGGVYELAQLLSGAEVADCHMVLRFDGGTLLEASGTWIFTGELTDEPAELLDSVAALLELAAAASERGETLRPLEMELVYGFTESAGFNVTTLHPMWRVAFDGGVCMIDAVSGGVRFS</sequence>
<proteinExistence type="predicted"/>
<dbReference type="EMBL" id="JACRSP010000004">
    <property type="protein sequence ID" value="MBC8536922.1"/>
    <property type="molecule type" value="Genomic_DNA"/>
</dbReference>
<evidence type="ECO:0008006" key="4">
    <source>
        <dbReference type="Google" id="ProtNLM"/>
    </source>
</evidence>
<organism evidence="2 3">
    <name type="scientific">Feifania hominis</name>
    <dbReference type="NCBI Taxonomy" id="2763660"/>
    <lineage>
        <taxon>Bacteria</taxon>
        <taxon>Bacillati</taxon>
        <taxon>Bacillota</taxon>
        <taxon>Clostridia</taxon>
        <taxon>Eubacteriales</taxon>
        <taxon>Feifaniaceae</taxon>
        <taxon>Feifania</taxon>
    </lineage>
</organism>
<accession>A0A926DFJ4</accession>
<name>A0A926DFJ4_9FIRM</name>
<feature type="transmembrane region" description="Helical" evidence="1">
    <location>
        <begin position="6"/>
        <end position="26"/>
    </location>
</feature>
<reference evidence="2" key="1">
    <citation type="submission" date="2020-08" db="EMBL/GenBank/DDBJ databases">
        <title>Genome public.</title>
        <authorList>
            <person name="Liu C."/>
            <person name="Sun Q."/>
        </authorList>
    </citation>
    <scope>NUCLEOTIDE SEQUENCE</scope>
    <source>
        <strain evidence="2">BX7</strain>
    </source>
</reference>
<protein>
    <recommendedName>
        <fullName evidence="4">Regulatory protein YycH-like domain-containing protein</fullName>
    </recommendedName>
</protein>
<dbReference type="Proteomes" id="UP000620366">
    <property type="component" value="Unassembled WGS sequence"/>
</dbReference>
<evidence type="ECO:0000256" key="1">
    <source>
        <dbReference type="SAM" id="Phobius"/>
    </source>
</evidence>
<comment type="caution">
    <text evidence="2">The sequence shown here is derived from an EMBL/GenBank/DDBJ whole genome shotgun (WGS) entry which is preliminary data.</text>
</comment>
<keyword evidence="3" id="KW-1185">Reference proteome</keyword>
<evidence type="ECO:0000313" key="2">
    <source>
        <dbReference type="EMBL" id="MBC8536922.1"/>
    </source>
</evidence>
<keyword evidence="1" id="KW-0812">Transmembrane</keyword>